<organism evidence="1 2">
    <name type="scientific">Juglans regia</name>
    <name type="common">English walnut</name>
    <dbReference type="NCBI Taxonomy" id="51240"/>
    <lineage>
        <taxon>Eukaryota</taxon>
        <taxon>Viridiplantae</taxon>
        <taxon>Streptophyta</taxon>
        <taxon>Embryophyta</taxon>
        <taxon>Tracheophyta</taxon>
        <taxon>Spermatophyta</taxon>
        <taxon>Magnoliopsida</taxon>
        <taxon>eudicotyledons</taxon>
        <taxon>Gunneridae</taxon>
        <taxon>Pentapetalae</taxon>
        <taxon>rosids</taxon>
        <taxon>fabids</taxon>
        <taxon>Fagales</taxon>
        <taxon>Juglandaceae</taxon>
        <taxon>Juglans</taxon>
    </lineage>
</organism>
<sequence>MRADHHASLITSSENVPRMGADFGRHNRGFSIAKIAREALFQIYNFFLEAGVGKGLCHGKDKTTPSVAAGAKSEAKVASFVKQWTDGFEELGGPTGLDDDLCGVDEEAGL</sequence>
<evidence type="ECO:0000313" key="1">
    <source>
        <dbReference type="EMBL" id="KAF5465588.1"/>
    </source>
</evidence>
<comment type="caution">
    <text evidence="1">The sequence shown here is derived from an EMBL/GenBank/DDBJ whole genome shotgun (WGS) entry which is preliminary data.</text>
</comment>
<dbReference type="EMBL" id="LIHL02000007">
    <property type="protein sequence ID" value="KAF5465588.1"/>
    <property type="molecule type" value="Genomic_DNA"/>
</dbReference>
<dbReference type="Proteomes" id="UP000619265">
    <property type="component" value="Unassembled WGS sequence"/>
</dbReference>
<proteinExistence type="predicted"/>
<accession>A0A834CV66</accession>
<gene>
    <name evidence="1" type="ORF">F2P56_015578</name>
</gene>
<evidence type="ECO:0000313" key="2">
    <source>
        <dbReference type="Proteomes" id="UP000619265"/>
    </source>
</evidence>
<dbReference type="Gramene" id="Jr07_19740_p3">
    <property type="protein sequence ID" value="cds.Jr07_19740_p3"/>
    <property type="gene ID" value="Jr07_19740"/>
</dbReference>
<protein>
    <submittedName>
        <fullName evidence="1">Uncharacterized protein</fullName>
    </submittedName>
</protein>
<dbReference type="AlphaFoldDB" id="A0A834CV66"/>
<reference evidence="1" key="1">
    <citation type="submission" date="2015-10" db="EMBL/GenBank/DDBJ databases">
        <authorList>
            <person name="Martinez-Garcia P.J."/>
            <person name="Crepeau M.W."/>
            <person name="Puiu D."/>
            <person name="Gonzalez-Ibeas D."/>
            <person name="Whalen J."/>
            <person name="Stevens K."/>
            <person name="Paul R."/>
            <person name="Butterfield T."/>
            <person name="Britton M."/>
            <person name="Reagan R."/>
            <person name="Chakraborty S."/>
            <person name="Walawage S.L."/>
            <person name="Vasquez-Gross H.A."/>
            <person name="Cardeno C."/>
            <person name="Famula R."/>
            <person name="Pratt K."/>
            <person name="Kuruganti S."/>
            <person name="Aradhya M.K."/>
            <person name="Leslie C.A."/>
            <person name="Dandekar A.M."/>
            <person name="Salzberg S.L."/>
            <person name="Wegrzyn J.L."/>
            <person name="Langley C.H."/>
            <person name="Neale D.B."/>
        </authorList>
    </citation>
    <scope>NUCLEOTIDE SEQUENCE</scope>
    <source>
        <tissue evidence="1">Leaves</tissue>
    </source>
</reference>
<name>A0A834CV66_JUGRE</name>
<reference evidence="1" key="2">
    <citation type="submission" date="2020-03" db="EMBL/GenBank/DDBJ databases">
        <title>Walnut 2.0.</title>
        <authorList>
            <person name="Marrano A."/>
            <person name="Britton M."/>
            <person name="Zimin A.V."/>
            <person name="Zaini P.A."/>
            <person name="Workman R."/>
            <person name="Puiu D."/>
            <person name="Bianco L."/>
            <person name="Allen B.J."/>
            <person name="Troggio M."/>
            <person name="Leslie C.A."/>
            <person name="Timp W."/>
            <person name="Dendekar A."/>
            <person name="Salzberg S.L."/>
            <person name="Neale D.B."/>
        </authorList>
    </citation>
    <scope>NUCLEOTIDE SEQUENCE</scope>
    <source>
        <tissue evidence="1">Leaves</tissue>
    </source>
</reference>